<dbReference type="Pfam" id="PF16344">
    <property type="entry name" value="FecR_C"/>
    <property type="match status" value="1"/>
</dbReference>
<dbReference type="SUPFAM" id="SSF56935">
    <property type="entry name" value="Porins"/>
    <property type="match status" value="1"/>
</dbReference>
<name>A0A0J6CSE4_9BACT</name>
<keyword evidence="1" id="KW-1134">Transmembrane beta strand</keyword>
<dbReference type="InterPro" id="IPR037066">
    <property type="entry name" value="Plug_dom_sf"/>
</dbReference>
<dbReference type="Gene3D" id="3.55.50.30">
    <property type="match status" value="1"/>
</dbReference>
<gene>
    <name evidence="5" type="ORF">ACM15_03905</name>
</gene>
<dbReference type="Gene3D" id="2.60.40.1120">
    <property type="entry name" value="Carboxypeptidase-like, regulatory domain"/>
    <property type="match status" value="1"/>
</dbReference>
<dbReference type="PATRIC" id="fig|328812.4.peg.5640"/>
<feature type="domain" description="Protein FecR C-terminal" evidence="4">
    <location>
        <begin position="50"/>
        <end position="117"/>
    </location>
</feature>
<dbReference type="InterPro" id="IPR012910">
    <property type="entry name" value="Plug_dom"/>
</dbReference>
<comment type="caution">
    <text evidence="5">The sequence shown here is derived from an EMBL/GenBank/DDBJ whole genome shotgun (WGS) entry which is preliminary data.</text>
</comment>
<dbReference type="AlphaFoldDB" id="A0A0J6CSE4"/>
<dbReference type="InterPro" id="IPR032508">
    <property type="entry name" value="FecR_C"/>
</dbReference>
<accession>A0A0J6CSE4</accession>
<organism evidence="5 6">
    <name type="scientific">Parabacteroides goldsteinii</name>
    <dbReference type="NCBI Taxonomy" id="328812"/>
    <lineage>
        <taxon>Bacteria</taxon>
        <taxon>Pseudomonadati</taxon>
        <taxon>Bacteroidota</taxon>
        <taxon>Bacteroidia</taxon>
        <taxon>Bacteroidales</taxon>
        <taxon>Tannerellaceae</taxon>
        <taxon>Parabacteroides</taxon>
    </lineage>
</organism>
<dbReference type="Pfam" id="PF07715">
    <property type="entry name" value="Plug"/>
    <property type="match status" value="1"/>
</dbReference>
<dbReference type="Pfam" id="PF13715">
    <property type="entry name" value="CarbopepD_reg_2"/>
    <property type="match status" value="1"/>
</dbReference>
<sequence>MKKNHSMPFLLSKKYIKALLIGMLTFPSSPILAETTTPEISFFEQSYSLKLKFNNETLGNAIEKLSQQANVRIIYSNDQVQTQKRISANIQTTDIQEALRIILGNGYVFKQENNYISIAKAKNSETFEIAEQLQQKKHSVTGLLTDADGNPIIGATIAIKGTTHGVTTDVDGRYILNNVNEGDVIEYRYIGYNTEEKTYKGEESINIRMVESSVGLEDVVVIGYGQQKKESVVSSINTISAKELSMPTRSLSNNIAGQIAGVLAVQRTGEPGKDNSEFWIRGISSFAGGTSPLVLVDGVPRSMNDITVDEIESFTVLKDASATAVYGAEGANGVVLITSKRGSSQKPTLDVRAEFGIAKPTRLPNLANSYEFAQLYNEAAWEVAGAPASGFINPYSDHDLEMYRTGEDPDLYPNADFLSLLKDQTFNQRVSLNLRGGGDKVRYFVSGSFYHEDGMFNSQSTEDYNANIGLSRYNIRSNIDIDVTKTTLLAVDISGQYTDSHNPAVETQTIFNNIFNYAPNQFPLRFSDGTFSEYRLYNGGTGNPYNMLNESGYTDGWYANLQSKLTLTQKLDFITEGLNIKLSGSFDADYNSKTKRTKTPTSYMMQLNDAGEKEYIQINEGAPNLTDHSEASKGGEKRVYLEASLNYKRIFNNVHDVSGLLLYMQKERQTQGSGLPYKKQSIVARGSYGYDNRYMLEGSFGLTGSENFAEGHRYGIFPAVGIAWYASNEKFMKGTEDIINKLKIRASYGITGNDNVGGTRFPYRGSLKTDAGGYNFGFNVGANGGGTNDQGKGIIENLFAAPFLSWEIEEKKNIGFDLGLLRGRIDMSVDFFKNDRRDILMQRKTVSAVTGFRQSPWQNFGKVTNKGLDGNIVVKQSINNVNLSFRGNFTYAKNKIMEYDEVSPRYEYQRYTGQSLKTPLLYIADGLYTADDFIITENPENGSKSYSLKEGLPVPSAAVSPGDIKYLDLNGDGKIDSYDQTYNHKFYAENPELVYGFGLNAEYKGFYAGIFFQGVAKASMNLNGSRDFVPFSFGQLGSLRREGFDHWSSRNPENQDVLFPRLHTEEFSHNKLNSTWWYRDASFLRLKNIELGYTFNKEMLRKMAIQNARIYVQGNNIAVWDHIGMWDPELGSAGSGIKYPINMTWTLGVEFGF</sequence>
<evidence type="ECO:0000313" key="5">
    <source>
        <dbReference type="EMBL" id="KMM35044.1"/>
    </source>
</evidence>
<proteinExistence type="inferred from homology"/>
<keyword evidence="1" id="KW-0813">Transport</keyword>
<feature type="domain" description="TonB-dependent receptor plug" evidence="3">
    <location>
        <begin position="229"/>
        <end position="334"/>
    </location>
</feature>
<dbReference type="InterPro" id="IPR008969">
    <property type="entry name" value="CarboxyPept-like_regulatory"/>
</dbReference>
<evidence type="ECO:0000313" key="6">
    <source>
        <dbReference type="Proteomes" id="UP000036166"/>
    </source>
</evidence>
<dbReference type="EMBL" id="LFJV01000009">
    <property type="protein sequence ID" value="KMM35044.1"/>
    <property type="molecule type" value="Genomic_DNA"/>
</dbReference>
<dbReference type="GO" id="GO:0009279">
    <property type="term" value="C:cell outer membrane"/>
    <property type="evidence" value="ECO:0007669"/>
    <property type="project" value="UniProtKB-SubCell"/>
</dbReference>
<dbReference type="RefSeq" id="WP_010801452.1">
    <property type="nucleotide sequence ID" value="NZ_CAJLDJ010000007.1"/>
</dbReference>
<keyword evidence="2" id="KW-0732">Signal</keyword>
<dbReference type="PROSITE" id="PS52016">
    <property type="entry name" value="TONB_DEPENDENT_REC_3"/>
    <property type="match status" value="1"/>
</dbReference>
<dbReference type="InterPro" id="IPR023996">
    <property type="entry name" value="TonB-dep_OMP_SusC/RagA"/>
</dbReference>
<protein>
    <submittedName>
        <fullName evidence="5">Membrane protein</fullName>
    </submittedName>
</protein>
<feature type="signal peptide" evidence="2">
    <location>
        <begin position="1"/>
        <end position="33"/>
    </location>
</feature>
<keyword evidence="1" id="KW-0812">Transmembrane</keyword>
<evidence type="ECO:0000259" key="3">
    <source>
        <dbReference type="Pfam" id="PF07715"/>
    </source>
</evidence>
<evidence type="ECO:0000259" key="4">
    <source>
        <dbReference type="Pfam" id="PF16344"/>
    </source>
</evidence>
<feature type="chain" id="PRO_5005269336" evidence="2">
    <location>
        <begin position="34"/>
        <end position="1153"/>
    </location>
</feature>
<keyword evidence="1" id="KW-0998">Cell outer membrane</keyword>
<dbReference type="Gene3D" id="2.170.130.10">
    <property type="entry name" value="TonB-dependent receptor, plug domain"/>
    <property type="match status" value="1"/>
</dbReference>
<dbReference type="NCBIfam" id="TIGR04056">
    <property type="entry name" value="OMP_RagA_SusC"/>
    <property type="match status" value="1"/>
</dbReference>
<dbReference type="InterPro" id="IPR023997">
    <property type="entry name" value="TonB-dep_OMP_SusC/RagA_CS"/>
</dbReference>
<comment type="subcellular location">
    <subcellularLocation>
        <location evidence="1">Cell outer membrane</location>
        <topology evidence="1">Multi-pass membrane protein</topology>
    </subcellularLocation>
</comment>
<dbReference type="NCBIfam" id="TIGR04057">
    <property type="entry name" value="SusC_RagA_signa"/>
    <property type="match status" value="1"/>
</dbReference>
<dbReference type="FunFam" id="2.170.130.10:FF:000003">
    <property type="entry name" value="SusC/RagA family TonB-linked outer membrane protein"/>
    <property type="match status" value="1"/>
</dbReference>
<dbReference type="SUPFAM" id="SSF49464">
    <property type="entry name" value="Carboxypeptidase regulatory domain-like"/>
    <property type="match status" value="1"/>
</dbReference>
<reference evidence="5 6" key="1">
    <citation type="submission" date="2015-06" db="EMBL/GenBank/DDBJ databases">
        <title>Draft Genome Sequence of Parabacteroides goldsteinii with Putative Novel Metallo-Beta-Lactamases Isolated from a Blood Culture from a Human Patient.</title>
        <authorList>
            <person name="Krogh T.J."/>
            <person name="Agergaard C.N."/>
            <person name="Moller-Jensen J."/>
            <person name="Justesen U.S."/>
        </authorList>
    </citation>
    <scope>NUCLEOTIDE SEQUENCE [LARGE SCALE GENOMIC DNA]</scope>
    <source>
        <strain evidence="5 6">910340</strain>
    </source>
</reference>
<evidence type="ECO:0000256" key="2">
    <source>
        <dbReference type="SAM" id="SignalP"/>
    </source>
</evidence>
<evidence type="ECO:0000256" key="1">
    <source>
        <dbReference type="PROSITE-ProRule" id="PRU01360"/>
    </source>
</evidence>
<dbReference type="Proteomes" id="UP000036166">
    <property type="component" value="Unassembled WGS sequence"/>
</dbReference>
<comment type="similarity">
    <text evidence="1">Belongs to the TonB-dependent receptor family.</text>
</comment>
<keyword evidence="1" id="KW-0472">Membrane</keyword>
<dbReference type="InterPro" id="IPR039426">
    <property type="entry name" value="TonB-dep_rcpt-like"/>
</dbReference>